<dbReference type="Proteomes" id="UP000250088">
    <property type="component" value="Chromosome"/>
</dbReference>
<gene>
    <name evidence="2" type="ORF">B1756_15270</name>
</gene>
<accession>A0A2Z2HUI4</accession>
<dbReference type="NCBIfam" id="TIGR01409">
    <property type="entry name" value="TAT_signal_seq"/>
    <property type="match status" value="1"/>
</dbReference>
<keyword evidence="3" id="KW-1185">Reference proteome</keyword>
<proteinExistence type="predicted"/>
<dbReference type="PROSITE" id="PS51257">
    <property type="entry name" value="PROKAR_LIPOPROTEIN"/>
    <property type="match status" value="1"/>
</dbReference>
<sequence>MTPEPRTNRRRFLTLTAAGTAAVAGCTDGSDQEAGPTQPSAAEQPETAPDGTGGDRTVSIIVQPNPGALREAQLEVSTALEEGELEREEAERELAEREQELIEAAVDDARARIDQVGAVHVDTVEREGTLLVEGSADAILDLLEQPSISAVLSQERFEQAERRAGATGDGSGATVAPDSELEPGSEADTDEESDSDPDEDTDSDSDSSDDD</sequence>
<protein>
    <submittedName>
        <fullName evidence="2">Uncharacterized protein</fullName>
    </submittedName>
</protein>
<dbReference type="EMBL" id="CP019893">
    <property type="protein sequence ID" value="ARS90956.1"/>
    <property type="molecule type" value="Genomic_DNA"/>
</dbReference>
<dbReference type="InterPro" id="IPR019546">
    <property type="entry name" value="TAT_signal_bac_arc"/>
</dbReference>
<reference evidence="3" key="1">
    <citation type="submission" date="2017-02" db="EMBL/GenBank/DDBJ databases">
        <title>Natronthermophilus aegyptiacus gen. nov.,sp. nov., an aerobic, extremely halophilic alkalithermophilic archaeon isolated from the athalassohaline Wadi An Natrun, Egypt.</title>
        <authorList>
            <person name="Zhao B."/>
        </authorList>
    </citation>
    <scope>NUCLEOTIDE SEQUENCE [LARGE SCALE GENOMIC DNA]</scope>
    <source>
        <strain evidence="3">JW/NM-HA 15</strain>
    </source>
</reference>
<dbReference type="InterPro" id="IPR006311">
    <property type="entry name" value="TAT_signal"/>
</dbReference>
<evidence type="ECO:0000313" key="3">
    <source>
        <dbReference type="Proteomes" id="UP000250088"/>
    </source>
</evidence>
<feature type="compositionally biased region" description="Acidic residues" evidence="1">
    <location>
        <begin position="179"/>
        <end position="211"/>
    </location>
</feature>
<organism evidence="2 3">
    <name type="scientific">Natrarchaeobaculum aegyptiacum</name>
    <dbReference type="NCBI Taxonomy" id="745377"/>
    <lineage>
        <taxon>Archaea</taxon>
        <taxon>Methanobacteriati</taxon>
        <taxon>Methanobacteriota</taxon>
        <taxon>Stenosarchaea group</taxon>
        <taxon>Halobacteria</taxon>
        <taxon>Halobacteriales</taxon>
        <taxon>Natrialbaceae</taxon>
        <taxon>Natrarchaeobaculum</taxon>
    </lineage>
</organism>
<dbReference type="PROSITE" id="PS51318">
    <property type="entry name" value="TAT"/>
    <property type="match status" value="1"/>
</dbReference>
<dbReference type="RefSeq" id="WP_086889321.1">
    <property type="nucleotide sequence ID" value="NZ_CP019893.1"/>
</dbReference>
<feature type="region of interest" description="Disordered" evidence="1">
    <location>
        <begin position="25"/>
        <end position="60"/>
    </location>
</feature>
<evidence type="ECO:0000313" key="2">
    <source>
        <dbReference type="EMBL" id="ARS90956.1"/>
    </source>
</evidence>
<dbReference type="GeneID" id="32895461"/>
<feature type="compositionally biased region" description="Basic and acidic residues" evidence="1">
    <location>
        <begin position="155"/>
        <end position="164"/>
    </location>
</feature>
<name>A0A2Z2HUI4_9EURY</name>
<feature type="region of interest" description="Disordered" evidence="1">
    <location>
        <begin position="77"/>
        <end position="96"/>
    </location>
</feature>
<feature type="region of interest" description="Disordered" evidence="1">
    <location>
        <begin position="154"/>
        <end position="211"/>
    </location>
</feature>
<evidence type="ECO:0000256" key="1">
    <source>
        <dbReference type="SAM" id="MobiDB-lite"/>
    </source>
</evidence>
<dbReference type="OrthoDB" id="206444at2157"/>
<dbReference type="AlphaFoldDB" id="A0A2Z2HUI4"/>
<dbReference type="KEGG" id="naj:B1756_15270"/>